<keyword evidence="3 9" id="KW-0808">Transferase</keyword>
<sequence length="189" mass="20557">MNTLNLQQAVERLKQGDVLAYPTEAVWGLGCDPQQQQAFEKILTLKQRPIEKGVILLSESIERVEPLLALLDTEIRQQIIASWQHSAAQQRATTWLLPVSTAIPAWIYGAHDRVAIRVTQHALCQQLCAAFDGMIVSTSANPAGLAPAKTAQQVADYFPSDLAILPGELGNSPQPSKILDAVTGQVIRA</sequence>
<dbReference type="Gene3D" id="3.90.870.10">
    <property type="entry name" value="DHBP synthase"/>
    <property type="match status" value="1"/>
</dbReference>
<comment type="caution">
    <text evidence="11">The sequence shown here is derived from an EMBL/GenBank/DDBJ whole genome shotgun (WGS) entry which is preliminary data.</text>
</comment>
<dbReference type="OrthoDB" id="9814580at2"/>
<evidence type="ECO:0000313" key="11">
    <source>
        <dbReference type="EMBL" id="OUY08914.1"/>
    </source>
</evidence>
<keyword evidence="7 9" id="KW-0067">ATP-binding</keyword>
<dbReference type="GO" id="GO:0000049">
    <property type="term" value="F:tRNA binding"/>
    <property type="evidence" value="ECO:0007669"/>
    <property type="project" value="TreeGrafter"/>
</dbReference>
<reference evidence="11 12" key="1">
    <citation type="submission" date="2017-05" db="EMBL/GenBank/DDBJ databases">
        <title>Acinetobacter populi ANC 5415 (= PBJ7), whole genome shotgun sequencing project.</title>
        <authorList>
            <person name="Nemec A."/>
            <person name="Radolfova-Krizova L."/>
        </authorList>
    </citation>
    <scope>NUCLEOTIDE SEQUENCE [LARGE SCALE GENOMIC DNA]</scope>
    <source>
        <strain evidence="11 12">PBJ7</strain>
    </source>
</reference>
<dbReference type="InterPro" id="IPR050156">
    <property type="entry name" value="TC-AMP_synthase_SUA5"/>
</dbReference>
<dbReference type="AlphaFoldDB" id="A0A1Z9Z378"/>
<comment type="catalytic activity">
    <reaction evidence="8 9">
        <text>L-threonine + hydrogencarbonate + ATP = L-threonylcarbamoyladenylate + diphosphate + H2O</text>
        <dbReference type="Rhea" id="RHEA:36407"/>
        <dbReference type="ChEBI" id="CHEBI:15377"/>
        <dbReference type="ChEBI" id="CHEBI:17544"/>
        <dbReference type="ChEBI" id="CHEBI:30616"/>
        <dbReference type="ChEBI" id="CHEBI:33019"/>
        <dbReference type="ChEBI" id="CHEBI:57926"/>
        <dbReference type="ChEBI" id="CHEBI:73682"/>
        <dbReference type="EC" id="2.7.7.87"/>
    </reaction>
</comment>
<evidence type="ECO:0000256" key="9">
    <source>
        <dbReference type="HAMAP-Rule" id="MF_01852"/>
    </source>
</evidence>
<organism evidence="11 12">
    <name type="scientific">Acinetobacter populi</name>
    <dbReference type="NCBI Taxonomy" id="1582270"/>
    <lineage>
        <taxon>Bacteria</taxon>
        <taxon>Pseudomonadati</taxon>
        <taxon>Pseudomonadota</taxon>
        <taxon>Gammaproteobacteria</taxon>
        <taxon>Moraxellales</taxon>
        <taxon>Moraxellaceae</taxon>
        <taxon>Acinetobacter</taxon>
    </lineage>
</organism>
<dbReference type="GO" id="GO:0005524">
    <property type="term" value="F:ATP binding"/>
    <property type="evidence" value="ECO:0007669"/>
    <property type="project" value="UniProtKB-UniRule"/>
</dbReference>
<name>A0A1Z9Z378_9GAMM</name>
<dbReference type="EMBL" id="NEXX01000001">
    <property type="protein sequence ID" value="OUY08914.1"/>
    <property type="molecule type" value="Genomic_DNA"/>
</dbReference>
<keyword evidence="6 9" id="KW-0547">Nucleotide-binding</keyword>
<evidence type="ECO:0000313" key="12">
    <source>
        <dbReference type="Proteomes" id="UP000196536"/>
    </source>
</evidence>
<dbReference type="GO" id="GO:0006450">
    <property type="term" value="P:regulation of translational fidelity"/>
    <property type="evidence" value="ECO:0007669"/>
    <property type="project" value="TreeGrafter"/>
</dbReference>
<dbReference type="Pfam" id="PF01300">
    <property type="entry name" value="Sua5_yciO_yrdC"/>
    <property type="match status" value="1"/>
</dbReference>
<dbReference type="EC" id="2.7.7.87" evidence="9"/>
<dbReference type="PANTHER" id="PTHR17490">
    <property type="entry name" value="SUA5"/>
    <property type="match status" value="1"/>
</dbReference>
<evidence type="ECO:0000256" key="8">
    <source>
        <dbReference type="ARBA" id="ARBA00048366"/>
    </source>
</evidence>
<dbReference type="Proteomes" id="UP000196536">
    <property type="component" value="Unassembled WGS sequence"/>
</dbReference>
<dbReference type="RefSeq" id="WP_087619570.1">
    <property type="nucleotide sequence ID" value="NZ_NEXX01000001.1"/>
</dbReference>
<proteinExistence type="inferred from homology"/>
<evidence type="ECO:0000256" key="5">
    <source>
        <dbReference type="ARBA" id="ARBA00022695"/>
    </source>
</evidence>
<protein>
    <recommendedName>
        <fullName evidence="9">Threonylcarbamoyl-AMP synthase</fullName>
        <shortName evidence="9">TC-AMP synthase</shortName>
        <ecNumber evidence="9">2.7.7.87</ecNumber>
    </recommendedName>
    <alternativeName>
        <fullName evidence="9">L-threonylcarbamoyladenylate synthase</fullName>
    </alternativeName>
    <alternativeName>
        <fullName evidence="9">t(6)A37 threonylcarbamoyladenosine biosynthesis protein TsaC</fullName>
    </alternativeName>
    <alternativeName>
        <fullName evidence="9">tRNA threonylcarbamoyladenosine biosynthesis protein TsaC</fullName>
    </alternativeName>
</protein>
<accession>A0A1Z9Z378</accession>
<comment type="subcellular location">
    <subcellularLocation>
        <location evidence="1 9">Cytoplasm</location>
    </subcellularLocation>
</comment>
<comment type="similarity">
    <text evidence="9">Belongs to the SUA5 family. TsaC subfamily.</text>
</comment>
<evidence type="ECO:0000256" key="2">
    <source>
        <dbReference type="ARBA" id="ARBA00022490"/>
    </source>
</evidence>
<dbReference type="InterPro" id="IPR017945">
    <property type="entry name" value="DHBP_synth_RibB-like_a/b_dom"/>
</dbReference>
<comment type="function">
    <text evidence="9">Required for the formation of a threonylcarbamoyl group on adenosine at position 37 (t(6)A37) in tRNAs that read codons beginning with adenine. Catalyzes the conversion of L-threonine, HCO(3)(-)/CO(2) and ATP to give threonylcarbamoyl-AMP (TC-AMP) as the acyladenylate intermediate, with the release of diphosphate.</text>
</comment>
<evidence type="ECO:0000256" key="1">
    <source>
        <dbReference type="ARBA" id="ARBA00004496"/>
    </source>
</evidence>
<evidence type="ECO:0000259" key="10">
    <source>
        <dbReference type="PROSITE" id="PS51163"/>
    </source>
</evidence>
<dbReference type="HAMAP" id="MF_01852">
    <property type="entry name" value="TsaC"/>
    <property type="match status" value="1"/>
</dbReference>
<dbReference type="GO" id="GO:0003725">
    <property type="term" value="F:double-stranded RNA binding"/>
    <property type="evidence" value="ECO:0007669"/>
    <property type="project" value="InterPro"/>
</dbReference>
<evidence type="ECO:0000256" key="3">
    <source>
        <dbReference type="ARBA" id="ARBA00022679"/>
    </source>
</evidence>
<evidence type="ECO:0000256" key="7">
    <source>
        <dbReference type="ARBA" id="ARBA00022840"/>
    </source>
</evidence>
<dbReference type="GO" id="GO:0002949">
    <property type="term" value="P:tRNA threonylcarbamoyladenosine modification"/>
    <property type="evidence" value="ECO:0007669"/>
    <property type="project" value="UniProtKB-UniRule"/>
</dbReference>
<feature type="domain" description="YrdC-like" evidence="10">
    <location>
        <begin position="3"/>
        <end position="189"/>
    </location>
</feature>
<gene>
    <name evidence="9" type="primary">tsaC</name>
    <name evidence="11" type="ORF">CAP51_04685</name>
</gene>
<dbReference type="GO" id="GO:0061710">
    <property type="term" value="F:L-threonylcarbamoyladenylate synthase"/>
    <property type="evidence" value="ECO:0007669"/>
    <property type="project" value="UniProtKB-EC"/>
</dbReference>
<evidence type="ECO:0000256" key="6">
    <source>
        <dbReference type="ARBA" id="ARBA00022741"/>
    </source>
</evidence>
<keyword evidence="4 9" id="KW-0819">tRNA processing</keyword>
<dbReference type="PROSITE" id="PS51163">
    <property type="entry name" value="YRDC"/>
    <property type="match status" value="1"/>
</dbReference>
<dbReference type="PANTHER" id="PTHR17490:SF18">
    <property type="entry name" value="THREONYLCARBAMOYL-AMP SYNTHASE"/>
    <property type="match status" value="1"/>
</dbReference>
<dbReference type="InterPro" id="IPR023535">
    <property type="entry name" value="TC-AMP_synthase"/>
</dbReference>
<dbReference type="InterPro" id="IPR006070">
    <property type="entry name" value="Sua5-like_dom"/>
</dbReference>
<dbReference type="GO" id="GO:0005737">
    <property type="term" value="C:cytoplasm"/>
    <property type="evidence" value="ECO:0007669"/>
    <property type="project" value="UniProtKB-SubCell"/>
</dbReference>
<dbReference type="SUPFAM" id="SSF55821">
    <property type="entry name" value="YrdC/RibB"/>
    <property type="match status" value="1"/>
</dbReference>
<evidence type="ECO:0000256" key="4">
    <source>
        <dbReference type="ARBA" id="ARBA00022694"/>
    </source>
</evidence>
<keyword evidence="5 9" id="KW-0548">Nucleotidyltransferase</keyword>
<keyword evidence="2 9" id="KW-0963">Cytoplasm</keyword>
<keyword evidence="12" id="KW-1185">Reference proteome</keyword>